<reference evidence="9" key="1">
    <citation type="submission" date="2023-08" db="EMBL/GenBank/DDBJ databases">
        <title>Black Yeasts Isolated from many extreme environments.</title>
        <authorList>
            <person name="Coleine C."/>
            <person name="Stajich J.E."/>
            <person name="Selbmann L."/>
        </authorList>
    </citation>
    <scope>NUCLEOTIDE SEQUENCE</scope>
    <source>
        <strain evidence="9">CCFEE 5401</strain>
    </source>
</reference>
<dbReference type="InterPro" id="IPR011707">
    <property type="entry name" value="Cu-oxidase-like_N"/>
</dbReference>
<comment type="similarity">
    <text evidence="1">Belongs to the multicopper oxidase family.</text>
</comment>
<dbReference type="EMBL" id="JAVRRL010000029">
    <property type="protein sequence ID" value="KAK5112597.1"/>
    <property type="molecule type" value="Genomic_DNA"/>
</dbReference>
<proteinExistence type="inferred from homology"/>
<name>A0AAN7TEY9_9PEZI</name>
<keyword evidence="4" id="KW-0186">Copper</keyword>
<dbReference type="InterPro" id="IPR011706">
    <property type="entry name" value="Cu-oxidase_C"/>
</dbReference>
<feature type="domain" description="Plastocyanin-like" evidence="8">
    <location>
        <begin position="30"/>
        <end position="143"/>
    </location>
</feature>
<evidence type="ECO:0000256" key="3">
    <source>
        <dbReference type="ARBA" id="ARBA00023002"/>
    </source>
</evidence>
<dbReference type="SUPFAM" id="SSF49503">
    <property type="entry name" value="Cupredoxins"/>
    <property type="match status" value="3"/>
</dbReference>
<evidence type="ECO:0000313" key="9">
    <source>
        <dbReference type="EMBL" id="KAK5112597.1"/>
    </source>
</evidence>
<protein>
    <recommendedName>
        <fullName evidence="11">Laccase</fullName>
    </recommendedName>
</protein>
<sequence>MAQFRLRPQDHIARSETTITLNWTITSGFRRPDGVLKRVHLVNDIFPGPIIEARSEDRLIVAVTNSLENEETLSIHWHGLSMRHANDQDGAVGVTSDPIAAGSILTYDFVIERAQHGTFWYHAHSALQRADGLFGGLVVHKPNNAGPRGRELQVEHLLLVQDWYHRSAQQALDFYTHEGGFGNEPVLDSVLANGKGVYNCSDAVPARPLDCVVRGQSHQTALQLDMSRKTLLRIVNVRVYAGIAMSIDGIAMKPVAVDGGNPVDATAARRLKSLHPGQRVDVLIKPDLINDPQAKPPRLEITLDSTTFKYPNPALTLTHHYPIKHPGTSKKRPNPELQAAEEQDLQTLRAPTAPLPPFPTKAQLTLLLYATTQKLAHLRNVRHGFINNTSFQPQTPPLLSLPRTEWNRNQFVPQIPYQPQNPVWVDIVLNNLDEEAHPFHFHGYDFYVLSTYSSRRNWGSFNPFADEEGHAVPPGGAYDWRGAVKRDTLLVPRRGYAFLRFRADNPGLWLLHCHVLWHSAMGMAMGFEIS</sequence>
<dbReference type="Pfam" id="PF07732">
    <property type="entry name" value="Cu-oxidase_3"/>
    <property type="match status" value="1"/>
</dbReference>
<keyword evidence="2" id="KW-0479">Metal-binding</keyword>
<comment type="caution">
    <text evidence="9">The sequence shown here is derived from an EMBL/GenBank/DDBJ whole genome shotgun (WGS) entry which is preliminary data.</text>
</comment>
<evidence type="ECO:0000256" key="2">
    <source>
        <dbReference type="ARBA" id="ARBA00022723"/>
    </source>
</evidence>
<feature type="region of interest" description="Disordered" evidence="5">
    <location>
        <begin position="319"/>
        <end position="344"/>
    </location>
</feature>
<dbReference type="InterPro" id="IPR001117">
    <property type="entry name" value="Cu-oxidase_2nd"/>
</dbReference>
<evidence type="ECO:0000313" key="10">
    <source>
        <dbReference type="Proteomes" id="UP001310890"/>
    </source>
</evidence>
<dbReference type="Pfam" id="PF00394">
    <property type="entry name" value="Cu-oxidase"/>
    <property type="match status" value="1"/>
</dbReference>
<evidence type="ECO:0000259" key="6">
    <source>
        <dbReference type="Pfam" id="PF00394"/>
    </source>
</evidence>
<feature type="domain" description="Plastocyanin-like" evidence="6">
    <location>
        <begin position="156"/>
        <end position="287"/>
    </location>
</feature>
<dbReference type="Pfam" id="PF07731">
    <property type="entry name" value="Cu-oxidase_2"/>
    <property type="match status" value="1"/>
</dbReference>
<dbReference type="PANTHER" id="PTHR11709">
    <property type="entry name" value="MULTI-COPPER OXIDASE"/>
    <property type="match status" value="1"/>
</dbReference>
<dbReference type="PROSITE" id="PS00080">
    <property type="entry name" value="MULTICOPPER_OXIDASE2"/>
    <property type="match status" value="1"/>
</dbReference>
<dbReference type="CDD" id="cd13910">
    <property type="entry name" value="CuRO_3_MCO_like_4"/>
    <property type="match status" value="1"/>
</dbReference>
<feature type="domain" description="Plastocyanin-like" evidence="7">
    <location>
        <begin position="404"/>
        <end position="528"/>
    </location>
</feature>
<dbReference type="PANTHER" id="PTHR11709:SF511">
    <property type="entry name" value="LACCASE"/>
    <property type="match status" value="1"/>
</dbReference>
<dbReference type="InterPro" id="IPR008972">
    <property type="entry name" value="Cupredoxin"/>
</dbReference>
<keyword evidence="3" id="KW-0560">Oxidoreductase</keyword>
<accession>A0AAN7TEY9</accession>
<evidence type="ECO:0000256" key="5">
    <source>
        <dbReference type="SAM" id="MobiDB-lite"/>
    </source>
</evidence>
<evidence type="ECO:0000256" key="1">
    <source>
        <dbReference type="ARBA" id="ARBA00010609"/>
    </source>
</evidence>
<evidence type="ECO:0000256" key="4">
    <source>
        <dbReference type="ARBA" id="ARBA00023008"/>
    </source>
</evidence>
<dbReference type="InterPro" id="IPR045087">
    <property type="entry name" value="Cu-oxidase_fam"/>
</dbReference>
<evidence type="ECO:0000259" key="7">
    <source>
        <dbReference type="Pfam" id="PF07731"/>
    </source>
</evidence>
<dbReference type="CDD" id="cd04205">
    <property type="entry name" value="CuRO_2_LCC_like"/>
    <property type="match status" value="1"/>
</dbReference>
<dbReference type="Proteomes" id="UP001310890">
    <property type="component" value="Unassembled WGS sequence"/>
</dbReference>
<feature type="compositionally biased region" description="Basic residues" evidence="5">
    <location>
        <begin position="321"/>
        <end position="332"/>
    </location>
</feature>
<organism evidence="9 10">
    <name type="scientific">Meristemomyces frigidus</name>
    <dbReference type="NCBI Taxonomy" id="1508187"/>
    <lineage>
        <taxon>Eukaryota</taxon>
        <taxon>Fungi</taxon>
        <taxon>Dikarya</taxon>
        <taxon>Ascomycota</taxon>
        <taxon>Pezizomycotina</taxon>
        <taxon>Dothideomycetes</taxon>
        <taxon>Dothideomycetidae</taxon>
        <taxon>Mycosphaerellales</taxon>
        <taxon>Teratosphaeriaceae</taxon>
        <taxon>Meristemomyces</taxon>
    </lineage>
</organism>
<dbReference type="CDD" id="cd04206">
    <property type="entry name" value="CuRO_1_LCC_like"/>
    <property type="match status" value="1"/>
</dbReference>
<evidence type="ECO:0008006" key="11">
    <source>
        <dbReference type="Google" id="ProtNLM"/>
    </source>
</evidence>
<gene>
    <name evidence="9" type="ORF">LTR62_003911</name>
</gene>
<dbReference type="InterPro" id="IPR002355">
    <property type="entry name" value="Cu_oxidase_Cu_BS"/>
</dbReference>
<dbReference type="GO" id="GO:0016491">
    <property type="term" value="F:oxidoreductase activity"/>
    <property type="evidence" value="ECO:0007669"/>
    <property type="project" value="UniProtKB-KW"/>
</dbReference>
<dbReference type="AlphaFoldDB" id="A0AAN7TEY9"/>
<dbReference type="GO" id="GO:0005507">
    <property type="term" value="F:copper ion binding"/>
    <property type="evidence" value="ECO:0007669"/>
    <property type="project" value="InterPro"/>
</dbReference>
<evidence type="ECO:0000259" key="8">
    <source>
        <dbReference type="Pfam" id="PF07732"/>
    </source>
</evidence>
<dbReference type="Gene3D" id="2.60.40.420">
    <property type="entry name" value="Cupredoxins - blue copper proteins"/>
    <property type="match status" value="3"/>
</dbReference>